<feature type="domain" description="eCIS core" evidence="3">
    <location>
        <begin position="53"/>
        <end position="118"/>
    </location>
</feature>
<feature type="region of interest" description="Disordered" evidence="1">
    <location>
        <begin position="247"/>
        <end position="283"/>
    </location>
</feature>
<protein>
    <submittedName>
        <fullName evidence="4">DUF4157 domain-containing protein</fullName>
    </submittedName>
</protein>
<reference evidence="4 5" key="1">
    <citation type="submission" date="2023-10" db="EMBL/GenBank/DDBJ databases">
        <title>Sphingomonas sp. HF-S4 16S ribosomal RNA gene Genome sequencing and assembly.</title>
        <authorList>
            <person name="Lee H."/>
        </authorList>
    </citation>
    <scope>NUCLEOTIDE SEQUENCE [LARGE SCALE GENOMIC DNA]</scope>
    <source>
        <strain evidence="4 5">HF-S4</strain>
    </source>
</reference>
<evidence type="ECO:0000313" key="4">
    <source>
        <dbReference type="EMBL" id="MDV3458044.1"/>
    </source>
</evidence>
<proteinExistence type="predicted"/>
<evidence type="ECO:0000256" key="1">
    <source>
        <dbReference type="SAM" id="MobiDB-lite"/>
    </source>
</evidence>
<evidence type="ECO:0000256" key="2">
    <source>
        <dbReference type="SAM" id="Phobius"/>
    </source>
</evidence>
<name>A0ABU3Y9K0_9SPHN</name>
<feature type="transmembrane region" description="Helical" evidence="2">
    <location>
        <begin position="517"/>
        <end position="535"/>
    </location>
</feature>
<dbReference type="RefSeq" id="WP_317227158.1">
    <property type="nucleotide sequence ID" value="NZ_JAWJEJ010000001.1"/>
</dbReference>
<evidence type="ECO:0000259" key="3">
    <source>
        <dbReference type="Pfam" id="PF13699"/>
    </source>
</evidence>
<evidence type="ECO:0000313" key="5">
    <source>
        <dbReference type="Proteomes" id="UP001273531"/>
    </source>
</evidence>
<keyword evidence="5" id="KW-1185">Reference proteome</keyword>
<comment type="caution">
    <text evidence="4">The sequence shown here is derived from an EMBL/GenBank/DDBJ whole genome shotgun (WGS) entry which is preliminary data.</text>
</comment>
<keyword evidence="2" id="KW-1133">Transmembrane helix</keyword>
<dbReference type="EMBL" id="JAWJEJ010000001">
    <property type="protein sequence ID" value="MDV3458044.1"/>
    <property type="molecule type" value="Genomic_DNA"/>
</dbReference>
<sequence>MAEVAQRLHKQGKVDTCSAAGGVSGRLGTRHAVSQFQETVTRVTAQSAPRNALPEQLRGRMEAISGIALEDVRVHRNSARPAQLQAHAYAQGTDIYLGPGQDHHLPHETWHVVQQKQRRVRPTTRVEGVAVNDDVSLEREADIMVRRAAEVAPTAGPLERAAPGAPVAQGVFTFVSNRFVFSKKRIEDAMDGDKLKQLRSVLSNATRRQAVLDKIEDWANCDEDVGYKGKTYEDLIKNALREVNRETRVDDISEPVTPSSGRVNDRDSVNQELSASSSEKRERLATLRRQASESMMELLEFRDTTKQRYLQHDQDDTQFSVGHTGNFVLGGSLPQDYAELIHHIELTTGLAGARLATVLLDAMDAKITAQSQQGGIAKFVVLAYAAETRRAAINPLAIRAALQKAQRDNSDVFQTLYDNVLCISSGGSMQSQYHRRNVDENPHFSATLPNEYDALVESAARQGYDVRDQDQMKGFIDRMARNHVLAHNVMFLGQQRPEPKMGVVGQTPQSGLTGGKLLIAIAAISFIILSISIMMRGSANS</sequence>
<dbReference type="Pfam" id="PF13699">
    <property type="entry name" value="eCIS_core"/>
    <property type="match status" value="1"/>
</dbReference>
<keyword evidence="2" id="KW-0812">Transmembrane</keyword>
<dbReference type="InterPro" id="IPR025295">
    <property type="entry name" value="eCIS_core_dom"/>
</dbReference>
<accession>A0ABU3Y9K0</accession>
<organism evidence="4 5">
    <name type="scientific">Sphingomonas agrestis</name>
    <dbReference type="NCBI Taxonomy" id="3080540"/>
    <lineage>
        <taxon>Bacteria</taxon>
        <taxon>Pseudomonadati</taxon>
        <taxon>Pseudomonadota</taxon>
        <taxon>Alphaproteobacteria</taxon>
        <taxon>Sphingomonadales</taxon>
        <taxon>Sphingomonadaceae</taxon>
        <taxon>Sphingomonas</taxon>
    </lineage>
</organism>
<dbReference type="Proteomes" id="UP001273531">
    <property type="component" value="Unassembled WGS sequence"/>
</dbReference>
<keyword evidence="2" id="KW-0472">Membrane</keyword>
<gene>
    <name evidence="4" type="ORF">RZN05_13695</name>
</gene>